<dbReference type="GO" id="GO:0005737">
    <property type="term" value="C:cytoplasm"/>
    <property type="evidence" value="ECO:0007669"/>
    <property type="project" value="TreeGrafter"/>
</dbReference>
<dbReference type="GO" id="GO:0061685">
    <property type="term" value="F:diphthine methylesterase activity"/>
    <property type="evidence" value="ECO:0007669"/>
    <property type="project" value="TreeGrafter"/>
</dbReference>
<evidence type="ECO:0000256" key="3">
    <source>
        <dbReference type="ARBA" id="ARBA00043952"/>
    </source>
</evidence>
<evidence type="ECO:0000256" key="2">
    <source>
        <dbReference type="ARBA" id="ARBA00022737"/>
    </source>
</evidence>
<sequence>MLTNIPSILVFPVRRSTAPPFWTNDGTHPLPSSDRDSPLLLTADADGCLSTYQLQLSRTLHPTLQSLGSVSCGKPTDTSGVVMSLSLDISDKKNRGRQVVSSLSNGETVLLSHAQDGSLALRHRWLAHDYEAWTCGFDYWQPDTLLTGVSLSLPNVCVCVCVGLFSFFLFLENRFGGGVTAIRSHEAREHLYAKAERRLIKERGDDDSYDGHVRLFDGRNMGTSVAKEDVGGGVWRLKWHPELPDRLLLACMHAGFLVLDFPLPPLPAKVVSHVSHLASLAYGVDWSSSSNSGHSSLLAGCSFYDKTIHLWSLP</sequence>
<dbReference type="STRING" id="27349.A0A0L6UG42"/>
<comment type="caution">
    <text evidence="4">The sequence shown here is derived from an EMBL/GenBank/DDBJ whole genome shotgun (WGS) entry which is preliminary data.</text>
</comment>
<dbReference type="InterPro" id="IPR052415">
    <property type="entry name" value="Diphthine_MTase"/>
</dbReference>
<evidence type="ECO:0000313" key="5">
    <source>
        <dbReference type="Proteomes" id="UP000037035"/>
    </source>
</evidence>
<dbReference type="EMBL" id="LAVV01012360">
    <property type="protein sequence ID" value="KNZ46765.1"/>
    <property type="molecule type" value="Genomic_DNA"/>
</dbReference>
<name>A0A0L6UG42_9BASI</name>
<dbReference type="Gene3D" id="2.130.10.10">
    <property type="entry name" value="YVTN repeat-like/Quinoprotein amine dehydrogenase"/>
    <property type="match status" value="1"/>
</dbReference>
<organism evidence="4 5">
    <name type="scientific">Puccinia sorghi</name>
    <dbReference type="NCBI Taxonomy" id="27349"/>
    <lineage>
        <taxon>Eukaryota</taxon>
        <taxon>Fungi</taxon>
        <taxon>Dikarya</taxon>
        <taxon>Basidiomycota</taxon>
        <taxon>Pucciniomycotina</taxon>
        <taxon>Pucciniomycetes</taxon>
        <taxon>Pucciniales</taxon>
        <taxon>Pucciniaceae</taxon>
        <taxon>Puccinia</taxon>
    </lineage>
</organism>
<keyword evidence="1" id="KW-0853">WD repeat</keyword>
<dbReference type="GO" id="GO:0017183">
    <property type="term" value="P:protein histidyl modification to diphthamide"/>
    <property type="evidence" value="ECO:0007669"/>
    <property type="project" value="TreeGrafter"/>
</dbReference>
<keyword evidence="2" id="KW-0677">Repeat</keyword>
<evidence type="ECO:0000313" key="4">
    <source>
        <dbReference type="EMBL" id="KNZ46765.1"/>
    </source>
</evidence>
<evidence type="ECO:0000256" key="1">
    <source>
        <dbReference type="ARBA" id="ARBA00022574"/>
    </source>
</evidence>
<comment type="pathway">
    <text evidence="3">Protein modification.</text>
</comment>
<gene>
    <name evidence="4" type="ORF">VP01_697g4</name>
</gene>
<dbReference type="VEuPathDB" id="FungiDB:VP01_697g4"/>
<protein>
    <recommendedName>
        <fullName evidence="6">Anaphase-promoting complex subunit 4 WD40 domain-containing protein</fullName>
    </recommendedName>
</protein>
<dbReference type="AlphaFoldDB" id="A0A0L6UG42"/>
<proteinExistence type="predicted"/>
<dbReference type="InterPro" id="IPR015943">
    <property type="entry name" value="WD40/YVTN_repeat-like_dom_sf"/>
</dbReference>
<dbReference type="PANTHER" id="PTHR46042:SF1">
    <property type="entry name" value="DIPHTHINE METHYLTRANSFERASE"/>
    <property type="match status" value="1"/>
</dbReference>
<dbReference type="Proteomes" id="UP000037035">
    <property type="component" value="Unassembled WGS sequence"/>
</dbReference>
<dbReference type="InterPro" id="IPR036322">
    <property type="entry name" value="WD40_repeat_dom_sf"/>
</dbReference>
<keyword evidence="5" id="KW-1185">Reference proteome</keyword>
<reference evidence="4 5" key="1">
    <citation type="submission" date="2015-08" db="EMBL/GenBank/DDBJ databases">
        <title>Next Generation Sequencing and Analysis of the Genome of Puccinia sorghi L Schw, the Causal Agent of Maize Common Rust.</title>
        <authorList>
            <person name="Rochi L."/>
            <person name="Burguener G."/>
            <person name="Darino M."/>
            <person name="Turjanski A."/>
            <person name="Kreff E."/>
            <person name="Dieguez M.J."/>
            <person name="Sacco F."/>
        </authorList>
    </citation>
    <scope>NUCLEOTIDE SEQUENCE [LARGE SCALE GENOMIC DNA]</scope>
    <source>
        <strain evidence="4 5">RO10H11247</strain>
    </source>
</reference>
<evidence type="ECO:0008006" key="6">
    <source>
        <dbReference type="Google" id="ProtNLM"/>
    </source>
</evidence>
<accession>A0A0L6UG42</accession>
<dbReference type="PANTHER" id="PTHR46042">
    <property type="entry name" value="DIPHTHINE METHYLTRANSFERASE"/>
    <property type="match status" value="1"/>
</dbReference>
<dbReference type="SUPFAM" id="SSF50978">
    <property type="entry name" value="WD40 repeat-like"/>
    <property type="match status" value="1"/>
</dbReference>
<dbReference type="OrthoDB" id="1930760at2759"/>